<protein>
    <submittedName>
        <fullName evidence="1">Uncharacterized protein</fullName>
    </submittedName>
</protein>
<comment type="caution">
    <text evidence="1">The sequence shown here is derived from an EMBL/GenBank/DDBJ whole genome shotgun (WGS) entry which is preliminary data.</text>
</comment>
<proteinExistence type="predicted"/>
<accession>A0ABP7UZE2</accession>
<evidence type="ECO:0000313" key="2">
    <source>
        <dbReference type="Proteomes" id="UP001501469"/>
    </source>
</evidence>
<reference evidence="2" key="1">
    <citation type="journal article" date="2019" name="Int. J. Syst. Evol. Microbiol.">
        <title>The Global Catalogue of Microorganisms (GCM) 10K type strain sequencing project: providing services to taxonomists for standard genome sequencing and annotation.</title>
        <authorList>
            <consortium name="The Broad Institute Genomics Platform"/>
            <consortium name="The Broad Institute Genome Sequencing Center for Infectious Disease"/>
            <person name="Wu L."/>
            <person name="Ma J."/>
        </authorList>
    </citation>
    <scope>NUCLEOTIDE SEQUENCE [LARGE SCALE GENOMIC DNA]</scope>
    <source>
        <strain evidence="2">JCM 17225</strain>
    </source>
</reference>
<keyword evidence="2" id="KW-1185">Reference proteome</keyword>
<organism evidence="1 2">
    <name type="scientific">Hymenobacter glaciei</name>
    <dbReference type="NCBI Taxonomy" id="877209"/>
    <lineage>
        <taxon>Bacteria</taxon>
        <taxon>Pseudomonadati</taxon>
        <taxon>Bacteroidota</taxon>
        <taxon>Cytophagia</taxon>
        <taxon>Cytophagales</taxon>
        <taxon>Hymenobacteraceae</taxon>
        <taxon>Hymenobacter</taxon>
    </lineage>
</organism>
<sequence>MPAPPPILTEDLPIRRLGTVTQATATIWRDDTDPDAAGKPEGRQVPVTFPARIPLEGGWRLQHASPTSGKLVTENAFVDLFHSPKASNLRLNTFSLYNIGLLKSIATAFTSQPYVSLMYGALETVGGASLLPGDSPYLTYYRPLEAPEEQYLLLYQDNFAPRERPNEVPSYTNLYALEQVELDEERLIFLLLQALDAADVAGRYR</sequence>
<evidence type="ECO:0000313" key="1">
    <source>
        <dbReference type="EMBL" id="GAA4056169.1"/>
    </source>
</evidence>
<dbReference type="RefSeq" id="WP_345059987.1">
    <property type="nucleotide sequence ID" value="NZ_BAABDK010000035.1"/>
</dbReference>
<dbReference type="EMBL" id="BAABDK010000035">
    <property type="protein sequence ID" value="GAA4056169.1"/>
    <property type="molecule type" value="Genomic_DNA"/>
</dbReference>
<dbReference type="Proteomes" id="UP001501469">
    <property type="component" value="Unassembled WGS sequence"/>
</dbReference>
<name>A0ABP7UZE2_9BACT</name>
<gene>
    <name evidence="1" type="ORF">GCM10022409_49330</name>
</gene>